<feature type="region of interest" description="Disordered" evidence="1">
    <location>
        <begin position="351"/>
        <end position="511"/>
    </location>
</feature>
<dbReference type="EMBL" id="ML978123">
    <property type="protein sequence ID" value="KAF2102168.1"/>
    <property type="molecule type" value="Genomic_DNA"/>
</dbReference>
<dbReference type="Proteomes" id="UP000799772">
    <property type="component" value="Unassembled WGS sequence"/>
</dbReference>
<dbReference type="CDD" id="cd08864">
    <property type="entry name" value="SRPBCC_DUF3074"/>
    <property type="match status" value="1"/>
</dbReference>
<proteinExistence type="predicted"/>
<feature type="region of interest" description="Disordered" evidence="1">
    <location>
        <begin position="311"/>
        <end position="332"/>
    </location>
</feature>
<feature type="compositionally biased region" description="Basic and acidic residues" evidence="1">
    <location>
        <begin position="586"/>
        <end position="600"/>
    </location>
</feature>
<feature type="compositionally biased region" description="Basic and acidic residues" evidence="1">
    <location>
        <begin position="452"/>
        <end position="511"/>
    </location>
</feature>
<dbReference type="InterPro" id="IPR023393">
    <property type="entry name" value="START-like_dom_sf"/>
</dbReference>
<dbReference type="InterPro" id="IPR024500">
    <property type="entry name" value="DUF3074"/>
</dbReference>
<comment type="caution">
    <text evidence="3">The sequence shown here is derived from an EMBL/GenBank/DDBJ whole genome shotgun (WGS) entry which is preliminary data.</text>
</comment>
<dbReference type="PANTHER" id="PTHR40370:SF1">
    <property type="entry name" value="DUF3074 DOMAIN-CONTAINING PROTEIN"/>
    <property type="match status" value="1"/>
</dbReference>
<organism evidence="3 4">
    <name type="scientific">Rhizodiscina lignyota</name>
    <dbReference type="NCBI Taxonomy" id="1504668"/>
    <lineage>
        <taxon>Eukaryota</taxon>
        <taxon>Fungi</taxon>
        <taxon>Dikarya</taxon>
        <taxon>Ascomycota</taxon>
        <taxon>Pezizomycotina</taxon>
        <taxon>Dothideomycetes</taxon>
        <taxon>Pleosporomycetidae</taxon>
        <taxon>Aulographales</taxon>
        <taxon>Rhizodiscinaceae</taxon>
        <taxon>Rhizodiscina</taxon>
    </lineage>
</organism>
<dbReference type="OrthoDB" id="5403181at2759"/>
<feature type="region of interest" description="Disordered" evidence="1">
    <location>
        <begin position="568"/>
        <end position="607"/>
    </location>
</feature>
<reference evidence="3" key="1">
    <citation type="journal article" date="2020" name="Stud. Mycol.">
        <title>101 Dothideomycetes genomes: a test case for predicting lifestyles and emergence of pathogens.</title>
        <authorList>
            <person name="Haridas S."/>
            <person name="Albert R."/>
            <person name="Binder M."/>
            <person name="Bloem J."/>
            <person name="Labutti K."/>
            <person name="Salamov A."/>
            <person name="Andreopoulos B."/>
            <person name="Baker S."/>
            <person name="Barry K."/>
            <person name="Bills G."/>
            <person name="Bluhm B."/>
            <person name="Cannon C."/>
            <person name="Castanera R."/>
            <person name="Culley D."/>
            <person name="Daum C."/>
            <person name="Ezra D."/>
            <person name="Gonzalez J."/>
            <person name="Henrissat B."/>
            <person name="Kuo A."/>
            <person name="Liang C."/>
            <person name="Lipzen A."/>
            <person name="Lutzoni F."/>
            <person name="Magnuson J."/>
            <person name="Mondo S."/>
            <person name="Nolan M."/>
            <person name="Ohm R."/>
            <person name="Pangilinan J."/>
            <person name="Park H.-J."/>
            <person name="Ramirez L."/>
            <person name="Alfaro M."/>
            <person name="Sun H."/>
            <person name="Tritt A."/>
            <person name="Yoshinaga Y."/>
            <person name="Zwiers L.-H."/>
            <person name="Turgeon B."/>
            <person name="Goodwin S."/>
            <person name="Spatafora J."/>
            <person name="Crous P."/>
            <person name="Grigoriev I."/>
        </authorList>
    </citation>
    <scope>NUCLEOTIDE SEQUENCE</scope>
    <source>
        <strain evidence="3">CBS 133067</strain>
    </source>
</reference>
<dbReference type="Pfam" id="PF11274">
    <property type="entry name" value="DUF3074"/>
    <property type="match status" value="1"/>
</dbReference>
<evidence type="ECO:0000256" key="1">
    <source>
        <dbReference type="SAM" id="MobiDB-lite"/>
    </source>
</evidence>
<feature type="compositionally biased region" description="Basic and acidic residues" evidence="1">
    <location>
        <begin position="311"/>
        <end position="330"/>
    </location>
</feature>
<gene>
    <name evidence="3" type="ORF">NA57DRAFT_35345</name>
</gene>
<dbReference type="AlphaFoldDB" id="A0A9P4ILK0"/>
<evidence type="ECO:0000313" key="4">
    <source>
        <dbReference type="Proteomes" id="UP000799772"/>
    </source>
</evidence>
<sequence length="607" mass="67618">MSQLHTALESLRPIQFSDVPVNDLAVYLRDCFSQAEIIVNSVPQPPGGDEFSSAKRSRSDPNGATKASEMTASTARLPPPVPAQEELQKAWGKPMRLNARDNPLGVSVFKMAGHDRHGAWFARRSVHEGLGFAKWKRAMQREFPESLAVQGGAGEGSIRGIGGDRVLEMQEVEGLGKMEVYELSAKFPPPTSPRDFVTLHLTTDNGLTDCSAVKVDGQNIIPRHYMLVSIPIQHPEAPPRQGLVRGQYESMVDRPLPGDDPELNPVEWIMVTRSDPGGGIPRFLVDRGTPPSIAADAVKFLDWACAREDFESDDEVKAQEETEAYQEGRRPSYSSLHQSFVAGVNKDMDRSAIITDEDSDTKENGIVSKDDTTETSSLDSFASAEPFYTAGDGTESLTEHQRDQTPSSDSKSLTSHEKELAKIDAKKRQLDDKLATSREKQEKAQQAAATKSEGDATKARERHEREIKKREEKHQRELRKLEERKEKETRKMEARARKEAEKDVLTKTTRERDDFRQRMEVLEQENKILRDQIGELQKENTRLVAKMGRSDYGVSALKQVRDELAGEKGLKRRGTSVGSAASMESIRGRQKEKEDARGGEDLVGGQA</sequence>
<dbReference type="Gene3D" id="3.30.530.20">
    <property type="match status" value="1"/>
</dbReference>
<feature type="compositionally biased region" description="Polar residues" evidence="1">
    <location>
        <begin position="404"/>
        <end position="413"/>
    </location>
</feature>
<evidence type="ECO:0000313" key="3">
    <source>
        <dbReference type="EMBL" id="KAF2102168.1"/>
    </source>
</evidence>
<feature type="compositionally biased region" description="Basic and acidic residues" evidence="1">
    <location>
        <begin position="414"/>
        <end position="443"/>
    </location>
</feature>
<name>A0A9P4ILK0_9PEZI</name>
<dbReference type="SUPFAM" id="SSF55961">
    <property type="entry name" value="Bet v1-like"/>
    <property type="match status" value="1"/>
</dbReference>
<protein>
    <recommendedName>
        <fullName evidence="2">DUF3074 domain-containing protein</fullName>
    </recommendedName>
</protein>
<feature type="domain" description="DUF3074" evidence="2">
    <location>
        <begin position="120"/>
        <end position="304"/>
    </location>
</feature>
<dbReference type="PANTHER" id="PTHR40370">
    <property type="entry name" value="EXPRESSED PROTEIN"/>
    <property type="match status" value="1"/>
</dbReference>
<feature type="region of interest" description="Disordered" evidence="1">
    <location>
        <begin position="42"/>
        <end position="81"/>
    </location>
</feature>
<keyword evidence="4" id="KW-1185">Reference proteome</keyword>
<accession>A0A9P4ILK0</accession>
<evidence type="ECO:0000259" key="2">
    <source>
        <dbReference type="Pfam" id="PF11274"/>
    </source>
</evidence>